<evidence type="ECO:0000256" key="2">
    <source>
        <dbReference type="ARBA" id="ARBA00023004"/>
    </source>
</evidence>
<dbReference type="InterPro" id="IPR017870">
    <property type="entry name" value="FeS_cluster_insertion_CS"/>
</dbReference>
<dbReference type="InterPro" id="IPR016092">
    <property type="entry name" value="ATAP"/>
</dbReference>
<dbReference type="Gene3D" id="2.60.300.12">
    <property type="entry name" value="HesB-like domain"/>
    <property type="match status" value="1"/>
</dbReference>
<dbReference type="PANTHER" id="PTHR43011:SF1">
    <property type="entry name" value="IRON-SULFUR CLUSTER ASSEMBLY 2 HOMOLOG, MITOCHONDRIAL"/>
    <property type="match status" value="1"/>
</dbReference>
<dbReference type="GO" id="GO:1990229">
    <property type="term" value="C:iron-sulfur cluster assembly complex"/>
    <property type="evidence" value="ECO:0007669"/>
    <property type="project" value="UniProtKB-ARBA"/>
</dbReference>
<dbReference type="GO" id="GO:0051539">
    <property type="term" value="F:4 iron, 4 sulfur cluster binding"/>
    <property type="evidence" value="ECO:0007669"/>
    <property type="project" value="TreeGrafter"/>
</dbReference>
<reference evidence="4 5" key="1">
    <citation type="journal article" date="2014" name="Int. J. Syst. Evol. Microbiol.">
        <title>Complete genome sequence of Corynebacterium casei LMG S-19264T (=DSM 44701T), isolated from a smear-ripened cheese.</title>
        <authorList>
            <consortium name="US DOE Joint Genome Institute (JGI-PGF)"/>
            <person name="Walter F."/>
            <person name="Albersmeier A."/>
            <person name="Kalinowski J."/>
            <person name="Ruckert C."/>
        </authorList>
    </citation>
    <scope>NUCLEOTIDE SEQUENCE [LARGE SCALE GENOMIC DNA]</scope>
    <source>
        <strain evidence="4 5">KCTC 23968</strain>
    </source>
</reference>
<feature type="domain" description="Core" evidence="3">
    <location>
        <begin position="10"/>
        <end position="109"/>
    </location>
</feature>
<dbReference type="Pfam" id="PF01521">
    <property type="entry name" value="Fe-S_biosyn"/>
    <property type="match status" value="1"/>
</dbReference>
<keyword evidence="5" id="KW-1185">Reference proteome</keyword>
<dbReference type="EMBL" id="BMYV01000001">
    <property type="protein sequence ID" value="GGX58152.1"/>
    <property type="molecule type" value="Genomic_DNA"/>
</dbReference>
<dbReference type="RefSeq" id="WP_189580685.1">
    <property type="nucleotide sequence ID" value="NZ_BMYV01000001.1"/>
</dbReference>
<organism evidence="4 5">
    <name type="scientific">Litorimonas cladophorae</name>
    <dbReference type="NCBI Taxonomy" id="1220491"/>
    <lineage>
        <taxon>Bacteria</taxon>
        <taxon>Pseudomonadati</taxon>
        <taxon>Pseudomonadota</taxon>
        <taxon>Alphaproteobacteria</taxon>
        <taxon>Maricaulales</taxon>
        <taxon>Robiginitomaculaceae</taxon>
    </lineage>
</organism>
<dbReference type="AlphaFoldDB" id="A0A918KC47"/>
<accession>A0A918KC47</accession>
<dbReference type="GO" id="GO:0051537">
    <property type="term" value="F:2 iron, 2 sulfur cluster binding"/>
    <property type="evidence" value="ECO:0007669"/>
    <property type="project" value="TreeGrafter"/>
</dbReference>
<sequence length="114" mass="12161">MTEITTETPVTLSASAAKQINAIMKKMGKTDFLRVAVEGGGCSGFSYKFDFAESANEDDLVIERDGARVLVDEMSLEFITGSEIDYTNELIGSAFKINNPNATANCGCGTSFGI</sequence>
<dbReference type="Proteomes" id="UP000600865">
    <property type="component" value="Unassembled WGS sequence"/>
</dbReference>
<keyword evidence="1" id="KW-0479">Metal-binding</keyword>
<protein>
    <submittedName>
        <fullName evidence="4">Heme biosynthesis protein HemY</fullName>
    </submittedName>
</protein>
<dbReference type="NCBIfam" id="TIGR00049">
    <property type="entry name" value="iron-sulfur cluster assembly accessory protein"/>
    <property type="match status" value="1"/>
</dbReference>
<name>A0A918KC47_9PROT</name>
<gene>
    <name evidence="4" type="ORF">GCM10011309_04190</name>
</gene>
<dbReference type="FunFam" id="2.60.300.12:FF:000006">
    <property type="entry name" value="Iron-sulfur cluster assembly 2 mitochondrial"/>
    <property type="match status" value="1"/>
</dbReference>
<dbReference type="GO" id="GO:0016226">
    <property type="term" value="P:iron-sulfur cluster assembly"/>
    <property type="evidence" value="ECO:0007669"/>
    <property type="project" value="InterPro"/>
</dbReference>
<evidence type="ECO:0000259" key="3">
    <source>
        <dbReference type="Pfam" id="PF01521"/>
    </source>
</evidence>
<evidence type="ECO:0000313" key="4">
    <source>
        <dbReference type="EMBL" id="GGX58152.1"/>
    </source>
</evidence>
<dbReference type="InterPro" id="IPR000361">
    <property type="entry name" value="ATAP_core_dom"/>
</dbReference>
<dbReference type="SUPFAM" id="SSF89360">
    <property type="entry name" value="HesB-like domain"/>
    <property type="match status" value="1"/>
</dbReference>
<dbReference type="GO" id="GO:0005506">
    <property type="term" value="F:iron ion binding"/>
    <property type="evidence" value="ECO:0007669"/>
    <property type="project" value="TreeGrafter"/>
</dbReference>
<evidence type="ECO:0000256" key="1">
    <source>
        <dbReference type="ARBA" id="ARBA00022723"/>
    </source>
</evidence>
<dbReference type="PANTHER" id="PTHR43011">
    <property type="entry name" value="IRON-SULFUR CLUSTER ASSEMBLY 2 HOMOLOG, MITOCHONDRIAL"/>
    <property type="match status" value="1"/>
</dbReference>
<comment type="caution">
    <text evidence="4">The sequence shown here is derived from an EMBL/GenBank/DDBJ whole genome shotgun (WGS) entry which is preliminary data.</text>
</comment>
<dbReference type="InterPro" id="IPR035903">
    <property type="entry name" value="HesB-like_dom_sf"/>
</dbReference>
<evidence type="ECO:0000313" key="5">
    <source>
        <dbReference type="Proteomes" id="UP000600865"/>
    </source>
</evidence>
<dbReference type="PROSITE" id="PS01152">
    <property type="entry name" value="HESB"/>
    <property type="match status" value="1"/>
</dbReference>
<dbReference type="NCBIfam" id="NF010147">
    <property type="entry name" value="PRK13623.1"/>
    <property type="match status" value="1"/>
</dbReference>
<proteinExistence type="predicted"/>
<keyword evidence="2" id="KW-0408">Iron</keyword>